<dbReference type="EMBL" id="JAOVZR010000001">
    <property type="protein sequence ID" value="MCY0148837.1"/>
    <property type="molecule type" value="Genomic_DNA"/>
</dbReference>
<evidence type="ECO:0000313" key="3">
    <source>
        <dbReference type="Proteomes" id="UP001073227"/>
    </source>
</evidence>
<organism evidence="2 3">
    <name type="scientific">Hoeflea algicola</name>
    <dbReference type="NCBI Taxonomy" id="2983763"/>
    <lineage>
        <taxon>Bacteria</taxon>
        <taxon>Pseudomonadati</taxon>
        <taxon>Pseudomonadota</taxon>
        <taxon>Alphaproteobacteria</taxon>
        <taxon>Hyphomicrobiales</taxon>
        <taxon>Rhizobiaceae</taxon>
        <taxon>Hoeflea</taxon>
    </lineage>
</organism>
<dbReference type="InterPro" id="IPR000642">
    <property type="entry name" value="Peptidase_M41"/>
</dbReference>
<reference evidence="2" key="1">
    <citation type="submission" date="2022-10" db="EMBL/GenBank/DDBJ databases">
        <title>Hoeflea sp. G2-23, isolated from marine algae.</title>
        <authorList>
            <person name="Kristyanto S."/>
            <person name="Kim J.M."/>
            <person name="Jeon C.O."/>
        </authorList>
    </citation>
    <scope>NUCLEOTIDE SEQUENCE</scope>
    <source>
        <strain evidence="2">G2-23</strain>
    </source>
</reference>
<dbReference type="Gene3D" id="1.20.58.760">
    <property type="entry name" value="Peptidase M41"/>
    <property type="match status" value="1"/>
</dbReference>
<dbReference type="Proteomes" id="UP001073227">
    <property type="component" value="Unassembled WGS sequence"/>
</dbReference>
<dbReference type="PANTHER" id="PTHR23076">
    <property type="entry name" value="METALLOPROTEASE M41 FTSH"/>
    <property type="match status" value="1"/>
</dbReference>
<feature type="domain" description="Peptidase M41" evidence="1">
    <location>
        <begin position="89"/>
        <end position="256"/>
    </location>
</feature>
<keyword evidence="2" id="KW-0378">Hydrolase</keyword>
<gene>
    <name evidence="2" type="ORF">OEG84_14290</name>
</gene>
<accession>A0ABT3ZAM5</accession>
<dbReference type="InterPro" id="IPR037219">
    <property type="entry name" value="Peptidase_M41-like"/>
</dbReference>
<dbReference type="GO" id="GO:0008233">
    <property type="term" value="F:peptidase activity"/>
    <property type="evidence" value="ECO:0007669"/>
    <property type="project" value="UniProtKB-KW"/>
</dbReference>
<keyword evidence="3" id="KW-1185">Reference proteome</keyword>
<comment type="caution">
    <text evidence="2">The sequence shown here is derived from an EMBL/GenBank/DDBJ whole genome shotgun (WGS) entry which is preliminary data.</text>
</comment>
<dbReference type="GO" id="GO:0006508">
    <property type="term" value="P:proteolysis"/>
    <property type="evidence" value="ECO:0007669"/>
    <property type="project" value="UniProtKB-KW"/>
</dbReference>
<evidence type="ECO:0000313" key="2">
    <source>
        <dbReference type="EMBL" id="MCY0148837.1"/>
    </source>
</evidence>
<proteinExistence type="predicted"/>
<keyword evidence="2" id="KW-0645">Protease</keyword>
<protein>
    <submittedName>
        <fullName evidence="2">ATP-dependent Zn protease</fullName>
    </submittedName>
</protein>
<dbReference type="PANTHER" id="PTHR23076:SF97">
    <property type="entry name" value="ATP-DEPENDENT ZINC METALLOPROTEASE YME1L1"/>
    <property type="match status" value="1"/>
</dbReference>
<dbReference type="SUPFAM" id="SSF140990">
    <property type="entry name" value="FtsH protease domain-like"/>
    <property type="match status" value="1"/>
</dbReference>
<sequence>MTAAINTVTAKKECSSMDKSHISAAAPDLNPALQPLALAAAGRTGADIERLIREARQKARREKRSLYYSDIHAALTAGQSAMSPELVWRIAVHEAGHAFAWTAFDIATVSTVTVGNGSGGYVESQMRKNVIQTETWLNQMIACTLAGRAAEKLIFGDHVVGSGGNDTSDLAHATRLATDAEANLGFGTTQPLLYRSVKDHSSILSLDRQLAHHVHARLEVAETMAVEMLSQHRDALLSLATRLAEARTLDGSEVRALLAQEMNVAATGLEKPAP</sequence>
<evidence type="ECO:0000259" key="1">
    <source>
        <dbReference type="Pfam" id="PF01434"/>
    </source>
</evidence>
<dbReference type="RefSeq" id="WP_267654369.1">
    <property type="nucleotide sequence ID" value="NZ_JAOVZR010000001.1"/>
</dbReference>
<dbReference type="Pfam" id="PF01434">
    <property type="entry name" value="Peptidase_M41"/>
    <property type="match status" value="1"/>
</dbReference>
<name>A0ABT3ZAM5_9HYPH</name>